<accession>A0A2P2ILL9</accession>
<proteinExistence type="predicted"/>
<dbReference type="InterPro" id="IPR040358">
    <property type="entry name" value="At4g22758-like"/>
</dbReference>
<name>A0A2P2ILL9_RHIMU</name>
<sequence>MSERNIRRRGPATGGGRRSRIPHAHPSPRRTATPPRRSGKQLYYCPKPVRILNRCLSEPKLRSNSGVGCGSESEDRQRRRSLWCESESEGGDLYRPHTCTDIFSASPLLAFSPRSQSFEGYNNDAKVVVNVAVEGSPGPVKTMVKLGSSVEDTIKIVLEKYGEEGRTPKLDRVAAASYELHHSYFSLQCLDKSELIGDIGSRSFYLRRNSSGHSANGASNSFSSGIVSAEANHSSPPVPLPPLLLPSFIARKLGKIARKVRMIRRIFVCWQ</sequence>
<dbReference type="AlphaFoldDB" id="A0A2P2ILL9"/>
<feature type="compositionally biased region" description="Basic residues" evidence="1">
    <location>
        <begin position="1"/>
        <end position="10"/>
    </location>
</feature>
<feature type="domain" description="DUF7054" evidence="2">
    <location>
        <begin position="124"/>
        <end position="207"/>
    </location>
</feature>
<feature type="compositionally biased region" description="Basic residues" evidence="1">
    <location>
        <begin position="17"/>
        <end position="28"/>
    </location>
</feature>
<reference evidence="3" key="1">
    <citation type="submission" date="2018-02" db="EMBL/GenBank/DDBJ databases">
        <title>Rhizophora mucronata_Transcriptome.</title>
        <authorList>
            <person name="Meera S.P."/>
            <person name="Sreeshan A."/>
            <person name="Augustine A."/>
        </authorList>
    </citation>
    <scope>NUCLEOTIDE SEQUENCE</scope>
    <source>
        <tissue evidence="3">Leaf</tissue>
    </source>
</reference>
<evidence type="ECO:0000256" key="1">
    <source>
        <dbReference type="SAM" id="MobiDB-lite"/>
    </source>
</evidence>
<dbReference type="PANTHER" id="PTHR33270">
    <property type="entry name" value="BNAC05G50380D PROTEIN"/>
    <property type="match status" value="1"/>
</dbReference>
<organism evidence="3">
    <name type="scientific">Rhizophora mucronata</name>
    <name type="common">Asiatic mangrove</name>
    <dbReference type="NCBI Taxonomy" id="61149"/>
    <lineage>
        <taxon>Eukaryota</taxon>
        <taxon>Viridiplantae</taxon>
        <taxon>Streptophyta</taxon>
        <taxon>Embryophyta</taxon>
        <taxon>Tracheophyta</taxon>
        <taxon>Spermatophyta</taxon>
        <taxon>Magnoliopsida</taxon>
        <taxon>eudicotyledons</taxon>
        <taxon>Gunneridae</taxon>
        <taxon>Pentapetalae</taxon>
        <taxon>rosids</taxon>
        <taxon>fabids</taxon>
        <taxon>Malpighiales</taxon>
        <taxon>Rhizophoraceae</taxon>
        <taxon>Rhizophora</taxon>
    </lineage>
</organism>
<dbReference type="InterPro" id="IPR055482">
    <property type="entry name" value="DUF7054"/>
</dbReference>
<dbReference type="Pfam" id="PF23156">
    <property type="entry name" value="DUF7054"/>
    <property type="match status" value="1"/>
</dbReference>
<dbReference type="PANTHER" id="PTHR33270:SF6">
    <property type="entry name" value="OS02G0448600 PROTEIN"/>
    <property type="match status" value="1"/>
</dbReference>
<dbReference type="EMBL" id="GGEC01001633">
    <property type="protein sequence ID" value="MBW82116.1"/>
    <property type="molecule type" value="Transcribed_RNA"/>
</dbReference>
<evidence type="ECO:0000259" key="2">
    <source>
        <dbReference type="Pfam" id="PF23156"/>
    </source>
</evidence>
<protein>
    <recommendedName>
        <fullName evidence="2">DUF7054 domain-containing protein</fullName>
    </recommendedName>
</protein>
<feature type="region of interest" description="Disordered" evidence="1">
    <location>
        <begin position="1"/>
        <end position="43"/>
    </location>
</feature>
<evidence type="ECO:0000313" key="3">
    <source>
        <dbReference type="EMBL" id="MBW82116.1"/>
    </source>
</evidence>